<organism evidence="1 2">
    <name type="scientific">Xenopus laevis</name>
    <name type="common">African clawed frog</name>
    <dbReference type="NCBI Taxonomy" id="8355"/>
    <lineage>
        <taxon>Eukaryota</taxon>
        <taxon>Metazoa</taxon>
        <taxon>Chordata</taxon>
        <taxon>Craniata</taxon>
        <taxon>Vertebrata</taxon>
        <taxon>Euteleostomi</taxon>
        <taxon>Amphibia</taxon>
        <taxon>Batrachia</taxon>
        <taxon>Anura</taxon>
        <taxon>Pipoidea</taxon>
        <taxon>Pipidae</taxon>
        <taxon>Xenopodinae</taxon>
        <taxon>Xenopus</taxon>
        <taxon>Xenopus</taxon>
    </lineage>
</organism>
<name>A0A974HBY3_XENLA</name>
<dbReference type="EMBL" id="CM004478">
    <property type="protein sequence ID" value="OCT72347.1"/>
    <property type="molecule type" value="Genomic_DNA"/>
</dbReference>
<reference evidence="2" key="1">
    <citation type="journal article" date="2016" name="Nature">
        <title>Genome evolution in the allotetraploid frog Xenopus laevis.</title>
        <authorList>
            <person name="Session A.M."/>
            <person name="Uno Y."/>
            <person name="Kwon T."/>
            <person name="Chapman J.A."/>
            <person name="Toyoda A."/>
            <person name="Takahashi S."/>
            <person name="Fukui A."/>
            <person name="Hikosaka A."/>
            <person name="Suzuki A."/>
            <person name="Kondo M."/>
            <person name="van Heeringen S.J."/>
            <person name="Quigley I."/>
            <person name="Heinz S."/>
            <person name="Ogino H."/>
            <person name="Ochi H."/>
            <person name="Hellsten U."/>
            <person name="Lyons J.B."/>
            <person name="Simakov O."/>
            <person name="Putnam N."/>
            <person name="Stites J."/>
            <person name="Kuroki Y."/>
            <person name="Tanaka T."/>
            <person name="Michiue T."/>
            <person name="Watanabe M."/>
            <person name="Bogdanovic O."/>
            <person name="Lister R."/>
            <person name="Georgiou G."/>
            <person name="Paranjpe S.S."/>
            <person name="van Kruijsbergen I."/>
            <person name="Shu S."/>
            <person name="Carlson J."/>
            <person name="Kinoshita T."/>
            <person name="Ohta Y."/>
            <person name="Mawaribuchi S."/>
            <person name="Jenkins J."/>
            <person name="Grimwood J."/>
            <person name="Schmutz J."/>
            <person name="Mitros T."/>
            <person name="Mozaffari S.V."/>
            <person name="Suzuki Y."/>
            <person name="Haramoto Y."/>
            <person name="Yamamoto T.S."/>
            <person name="Takagi C."/>
            <person name="Heald R."/>
            <person name="Miller K."/>
            <person name="Haudenschild C."/>
            <person name="Kitzman J."/>
            <person name="Nakayama T."/>
            <person name="Izutsu Y."/>
            <person name="Robert J."/>
            <person name="Fortriede J."/>
            <person name="Burns K."/>
            <person name="Lotay V."/>
            <person name="Karimi K."/>
            <person name="Yasuoka Y."/>
            <person name="Dichmann D.S."/>
            <person name="Flajnik M.F."/>
            <person name="Houston D.W."/>
            <person name="Shendure J."/>
            <person name="DuPasquier L."/>
            <person name="Vize P.D."/>
            <person name="Zorn A.M."/>
            <person name="Ito M."/>
            <person name="Marcotte E.M."/>
            <person name="Wallingford J.B."/>
            <person name="Ito Y."/>
            <person name="Asashima M."/>
            <person name="Ueno N."/>
            <person name="Matsuda Y."/>
            <person name="Veenstra G.J."/>
            <person name="Fujiyama A."/>
            <person name="Harland R.M."/>
            <person name="Taira M."/>
            <person name="Rokhsar D.S."/>
        </authorList>
    </citation>
    <scope>NUCLEOTIDE SEQUENCE [LARGE SCALE GENOMIC DNA]</scope>
    <source>
        <strain evidence="2">J</strain>
    </source>
</reference>
<protein>
    <recommendedName>
        <fullName evidence="3">GIY-YIG domain-containing protein</fullName>
    </recommendedName>
</protein>
<gene>
    <name evidence="1" type="ORF">XELAEV_18035323mg</name>
</gene>
<accession>A0A974HBY3</accession>
<proteinExistence type="predicted"/>
<dbReference type="AlphaFoldDB" id="A0A974HBY3"/>
<evidence type="ECO:0000313" key="1">
    <source>
        <dbReference type="EMBL" id="OCT72347.1"/>
    </source>
</evidence>
<evidence type="ECO:0008006" key="3">
    <source>
        <dbReference type="Google" id="ProtNLM"/>
    </source>
</evidence>
<dbReference type="Proteomes" id="UP000694892">
    <property type="component" value="Chromosome 7L"/>
</dbReference>
<evidence type="ECO:0000313" key="2">
    <source>
        <dbReference type="Proteomes" id="UP000694892"/>
    </source>
</evidence>
<sequence length="116" mass="13358">MDHNQGTFPCGTCNICPFVINTKIIVDRYGKVYHLRHWSNCNTAGVICMITCPCKLRYIGKTKRALKKLISEHLSCIKSTNTVMNKMQTQNLNRTEMETNKNKKSEPTWKTLLFTS</sequence>